<dbReference type="InterPro" id="IPR000477">
    <property type="entry name" value="RT_dom"/>
</dbReference>
<proteinExistence type="predicted"/>
<evidence type="ECO:0000259" key="1">
    <source>
        <dbReference type="PROSITE" id="PS50878"/>
    </source>
</evidence>
<protein>
    <recommendedName>
        <fullName evidence="1">Reverse transcriptase domain-containing protein</fullName>
    </recommendedName>
</protein>
<dbReference type="OMA" id="SSINEWH"/>
<dbReference type="Proteomes" id="UP000288216">
    <property type="component" value="Unassembled WGS sequence"/>
</dbReference>
<organism evidence="2 3">
    <name type="scientific">Scyliorhinus torazame</name>
    <name type="common">Cloudy catshark</name>
    <name type="synonym">Catulus torazame</name>
    <dbReference type="NCBI Taxonomy" id="75743"/>
    <lineage>
        <taxon>Eukaryota</taxon>
        <taxon>Metazoa</taxon>
        <taxon>Chordata</taxon>
        <taxon>Craniata</taxon>
        <taxon>Vertebrata</taxon>
        <taxon>Chondrichthyes</taxon>
        <taxon>Elasmobranchii</taxon>
        <taxon>Galeomorphii</taxon>
        <taxon>Galeoidea</taxon>
        <taxon>Carcharhiniformes</taxon>
        <taxon>Scyliorhinidae</taxon>
        <taxon>Scyliorhinus</taxon>
    </lineage>
</organism>
<name>A0A401NQI6_SCYTO</name>
<feature type="domain" description="Reverse transcriptase" evidence="1">
    <location>
        <begin position="214"/>
        <end position="406"/>
    </location>
</feature>
<dbReference type="Pfam" id="PF00078">
    <property type="entry name" value="RVT_1"/>
    <property type="match status" value="1"/>
</dbReference>
<evidence type="ECO:0000313" key="3">
    <source>
        <dbReference type="Proteomes" id="UP000288216"/>
    </source>
</evidence>
<dbReference type="EMBL" id="BFAA01000017">
    <property type="protein sequence ID" value="GCB63140.1"/>
    <property type="molecule type" value="Genomic_DNA"/>
</dbReference>
<sequence length="406" mass="46234">MVKQWRTFQTIFHSAQQRFIPTKRKYGKNKENRPWISKEIRESIKLKEKAFKGANISGRLEDWEIFMGQQKATKEAIQKSKIDYESKLAQSIKTDSNRFYKYMKQKRVAKVNIGPLEDEKGDLKMGDEEMAEELNRFFGSVFTVEDTNNMPVTDGNETVTGENLERIVITKEVVMGKLMGLKVDMPPGPDGMHPRVLQEMAREIANALVLIYQNSLDSGVVPADWKLANVTPLFKKGGRQKVGNYRPESLTSVVVKMLKAIKEEIARHLDGNCPVGQTQHEFRKGRPCRTNLVVFFEDISSAVDNGEPMDVVYLEFQKALDKVPHKRLLHKIKMHGIKGKVVAWIEDWLINRKKRVGIDGCFSGWQSVASGVHQGSVLGPQLFTIYIDDFELGTKGNVSKFADDKR</sequence>
<dbReference type="PANTHER" id="PTHR33395">
    <property type="entry name" value="TRANSCRIPTASE, PUTATIVE-RELATED-RELATED"/>
    <property type="match status" value="1"/>
</dbReference>
<dbReference type="GO" id="GO:0061343">
    <property type="term" value="P:cell adhesion involved in heart morphogenesis"/>
    <property type="evidence" value="ECO:0007669"/>
    <property type="project" value="TreeGrafter"/>
</dbReference>
<dbReference type="STRING" id="75743.A0A401NQI6"/>
<dbReference type="OrthoDB" id="416454at2759"/>
<comment type="caution">
    <text evidence="2">The sequence shown here is derived from an EMBL/GenBank/DDBJ whole genome shotgun (WGS) entry which is preliminary data.</text>
</comment>
<dbReference type="PROSITE" id="PS50878">
    <property type="entry name" value="RT_POL"/>
    <property type="match status" value="1"/>
</dbReference>
<accession>A0A401NQI6</accession>
<dbReference type="GO" id="GO:0007508">
    <property type="term" value="P:larval heart development"/>
    <property type="evidence" value="ECO:0007669"/>
    <property type="project" value="TreeGrafter"/>
</dbReference>
<dbReference type="CDD" id="cd01650">
    <property type="entry name" value="RT_nLTR_like"/>
    <property type="match status" value="1"/>
</dbReference>
<dbReference type="PANTHER" id="PTHR33395:SF22">
    <property type="entry name" value="REVERSE TRANSCRIPTASE DOMAIN-CONTAINING PROTEIN"/>
    <property type="match status" value="1"/>
</dbReference>
<reference evidence="2 3" key="1">
    <citation type="journal article" date="2018" name="Nat. Ecol. Evol.">
        <title>Shark genomes provide insights into elasmobranch evolution and the origin of vertebrates.</title>
        <authorList>
            <person name="Hara Y"/>
            <person name="Yamaguchi K"/>
            <person name="Onimaru K"/>
            <person name="Kadota M"/>
            <person name="Koyanagi M"/>
            <person name="Keeley SD"/>
            <person name="Tatsumi K"/>
            <person name="Tanaka K"/>
            <person name="Motone F"/>
            <person name="Kageyama Y"/>
            <person name="Nozu R"/>
            <person name="Adachi N"/>
            <person name="Nishimura O"/>
            <person name="Nakagawa R"/>
            <person name="Tanegashima C"/>
            <person name="Kiyatake I"/>
            <person name="Matsumoto R"/>
            <person name="Murakumo K"/>
            <person name="Nishida K"/>
            <person name="Terakita A"/>
            <person name="Kuratani S"/>
            <person name="Sato K"/>
            <person name="Hyodo S Kuraku.S."/>
        </authorList>
    </citation>
    <scope>NUCLEOTIDE SEQUENCE [LARGE SCALE GENOMIC DNA]</scope>
</reference>
<gene>
    <name evidence="2" type="ORF">scyTo_0000118</name>
</gene>
<keyword evidence="3" id="KW-1185">Reference proteome</keyword>
<dbReference type="AlphaFoldDB" id="A0A401NQI6"/>
<dbReference type="GO" id="GO:0031012">
    <property type="term" value="C:extracellular matrix"/>
    <property type="evidence" value="ECO:0007669"/>
    <property type="project" value="TreeGrafter"/>
</dbReference>
<evidence type="ECO:0000313" key="2">
    <source>
        <dbReference type="EMBL" id="GCB63140.1"/>
    </source>
</evidence>